<protein>
    <submittedName>
        <fullName evidence="2">Uncharacterized protein</fullName>
    </submittedName>
</protein>
<organism evidence="2 3">
    <name type="scientific">Oryza sativa subsp. japonica</name>
    <name type="common">Rice</name>
    <dbReference type="NCBI Taxonomy" id="39947"/>
    <lineage>
        <taxon>Eukaryota</taxon>
        <taxon>Viridiplantae</taxon>
        <taxon>Streptophyta</taxon>
        <taxon>Embryophyta</taxon>
        <taxon>Tracheophyta</taxon>
        <taxon>Spermatophyta</taxon>
        <taxon>Magnoliopsida</taxon>
        <taxon>Liliopsida</taxon>
        <taxon>Poales</taxon>
        <taxon>Poaceae</taxon>
        <taxon>BOP clade</taxon>
        <taxon>Oryzoideae</taxon>
        <taxon>Oryzeae</taxon>
        <taxon>Oryzinae</taxon>
        <taxon>Oryza</taxon>
        <taxon>Oryza sativa</taxon>
    </lineage>
</organism>
<accession>Q9LX03</accession>
<feature type="compositionally biased region" description="Low complexity" evidence="1">
    <location>
        <begin position="12"/>
        <end position="29"/>
    </location>
</feature>
<evidence type="ECO:0000256" key="1">
    <source>
        <dbReference type="SAM" id="MobiDB-lite"/>
    </source>
</evidence>
<dbReference type="AlphaFoldDB" id="Q9LX03"/>
<evidence type="ECO:0000313" key="2">
    <source>
        <dbReference type="EMBL" id="BAA90611.1"/>
    </source>
</evidence>
<reference evidence="3" key="2">
    <citation type="journal article" date="2008" name="Nucleic Acids Res.">
        <title>The rice annotation project database (RAP-DB): 2008 update.</title>
        <authorList>
            <consortium name="The rice annotation project (RAP)"/>
        </authorList>
    </citation>
    <scope>GENOME REANNOTATION</scope>
    <source>
        <strain evidence="3">cv. Nipponbare</strain>
    </source>
</reference>
<feature type="region of interest" description="Disordered" evidence="1">
    <location>
        <begin position="1"/>
        <end position="55"/>
    </location>
</feature>
<evidence type="ECO:0000313" key="3">
    <source>
        <dbReference type="Proteomes" id="UP000000763"/>
    </source>
</evidence>
<dbReference type="Proteomes" id="UP000000763">
    <property type="component" value="Chromosome 6"/>
</dbReference>
<proteinExistence type="predicted"/>
<sequence length="55" mass="5588">MSHVNSGTARHGTATVAARPGTARGTARPVSPAARQAESATWAGGGRMGRRHVAH</sequence>
<gene>
    <name evidence="2" type="primary">P0644B06.2</name>
</gene>
<dbReference type="EMBL" id="AP001129">
    <property type="protein sequence ID" value="BAA90611.1"/>
    <property type="molecule type" value="Genomic_DNA"/>
</dbReference>
<reference evidence="3" key="1">
    <citation type="journal article" date="2005" name="Nature">
        <title>The map-based sequence of the rice genome.</title>
        <authorList>
            <consortium name="International rice genome sequencing project (IRGSP)"/>
            <person name="Matsumoto T."/>
            <person name="Wu J."/>
            <person name="Kanamori H."/>
            <person name="Katayose Y."/>
            <person name="Fujisawa M."/>
            <person name="Namiki N."/>
            <person name="Mizuno H."/>
            <person name="Yamamoto K."/>
            <person name="Antonio B.A."/>
            <person name="Baba T."/>
            <person name="Sakata K."/>
            <person name="Nagamura Y."/>
            <person name="Aoki H."/>
            <person name="Arikawa K."/>
            <person name="Arita K."/>
            <person name="Bito T."/>
            <person name="Chiden Y."/>
            <person name="Fujitsuka N."/>
            <person name="Fukunaka R."/>
            <person name="Hamada M."/>
            <person name="Harada C."/>
            <person name="Hayashi A."/>
            <person name="Hijishita S."/>
            <person name="Honda M."/>
            <person name="Hosokawa S."/>
            <person name="Ichikawa Y."/>
            <person name="Idonuma A."/>
            <person name="Iijima M."/>
            <person name="Ikeda M."/>
            <person name="Ikeno M."/>
            <person name="Ito K."/>
            <person name="Ito S."/>
            <person name="Ito T."/>
            <person name="Ito Y."/>
            <person name="Ito Y."/>
            <person name="Iwabuchi A."/>
            <person name="Kamiya K."/>
            <person name="Karasawa W."/>
            <person name="Kurita K."/>
            <person name="Katagiri S."/>
            <person name="Kikuta A."/>
            <person name="Kobayashi H."/>
            <person name="Kobayashi N."/>
            <person name="Machita K."/>
            <person name="Maehara T."/>
            <person name="Masukawa M."/>
            <person name="Mizubayashi T."/>
            <person name="Mukai Y."/>
            <person name="Nagasaki H."/>
            <person name="Nagata Y."/>
            <person name="Naito S."/>
            <person name="Nakashima M."/>
            <person name="Nakama Y."/>
            <person name="Nakamichi Y."/>
            <person name="Nakamura M."/>
            <person name="Meguro A."/>
            <person name="Negishi M."/>
            <person name="Ohta I."/>
            <person name="Ohta T."/>
            <person name="Okamoto M."/>
            <person name="Ono N."/>
            <person name="Saji S."/>
            <person name="Sakaguchi M."/>
            <person name="Sakai K."/>
            <person name="Shibata M."/>
            <person name="Shimokawa T."/>
            <person name="Song J."/>
            <person name="Takazaki Y."/>
            <person name="Terasawa K."/>
            <person name="Tsugane M."/>
            <person name="Tsuji K."/>
            <person name="Ueda S."/>
            <person name="Waki K."/>
            <person name="Yamagata H."/>
            <person name="Yamamoto M."/>
            <person name="Yamamoto S."/>
            <person name="Yamane H."/>
            <person name="Yoshiki S."/>
            <person name="Yoshihara R."/>
            <person name="Yukawa K."/>
            <person name="Zhong H."/>
            <person name="Yano M."/>
            <person name="Yuan Q."/>
            <person name="Ouyang S."/>
            <person name="Liu J."/>
            <person name="Jones K.M."/>
            <person name="Gansberger K."/>
            <person name="Moffat K."/>
            <person name="Hill J."/>
            <person name="Bera J."/>
            <person name="Fadrosh D."/>
            <person name="Jin S."/>
            <person name="Johri S."/>
            <person name="Kim M."/>
            <person name="Overton L."/>
            <person name="Reardon M."/>
            <person name="Tsitrin T."/>
            <person name="Vuong H."/>
            <person name="Weaver B."/>
            <person name="Ciecko A."/>
            <person name="Tallon L."/>
            <person name="Jackson J."/>
            <person name="Pai G."/>
            <person name="Aken S.V."/>
            <person name="Utterback T."/>
            <person name="Reidmuller S."/>
            <person name="Feldblyum T."/>
            <person name="Hsiao J."/>
            <person name="Zismann V."/>
            <person name="Iobst S."/>
            <person name="de Vazeille A.R."/>
            <person name="Buell C.R."/>
            <person name="Ying K."/>
            <person name="Li Y."/>
            <person name="Lu T."/>
            <person name="Huang Y."/>
            <person name="Zhao Q."/>
            <person name="Feng Q."/>
            <person name="Zhang L."/>
            <person name="Zhu J."/>
            <person name="Weng Q."/>
            <person name="Mu J."/>
            <person name="Lu Y."/>
            <person name="Fan D."/>
            <person name="Liu Y."/>
            <person name="Guan J."/>
            <person name="Zhang Y."/>
            <person name="Yu S."/>
            <person name="Liu X."/>
            <person name="Zhang Y."/>
            <person name="Hong G."/>
            <person name="Han B."/>
            <person name="Choisne N."/>
            <person name="Demange N."/>
            <person name="Orjeda G."/>
            <person name="Samain S."/>
            <person name="Cattolico L."/>
            <person name="Pelletier E."/>
            <person name="Couloux A."/>
            <person name="Segurens B."/>
            <person name="Wincker P."/>
            <person name="D'Hont A."/>
            <person name="Scarpelli C."/>
            <person name="Weissenbach J."/>
            <person name="Salanoubat M."/>
            <person name="Quetier F."/>
            <person name="Yu Y."/>
            <person name="Kim H.R."/>
            <person name="Rambo T."/>
            <person name="Currie J."/>
            <person name="Collura K."/>
            <person name="Luo M."/>
            <person name="Yang T."/>
            <person name="Ammiraju J.S.S."/>
            <person name="Engler F."/>
            <person name="Soderlund C."/>
            <person name="Wing R.A."/>
            <person name="Palmer L.E."/>
            <person name="de la Bastide M."/>
            <person name="Spiegel L."/>
            <person name="Nascimento L."/>
            <person name="Zutavern T."/>
            <person name="O'Shaughnessy A."/>
            <person name="Dike S."/>
            <person name="Dedhia N."/>
            <person name="Preston R."/>
            <person name="Balija V."/>
            <person name="McCombie W.R."/>
            <person name="Chow T."/>
            <person name="Chen H."/>
            <person name="Chung M."/>
            <person name="Chen C."/>
            <person name="Shaw J."/>
            <person name="Wu H."/>
            <person name="Hsiao K."/>
            <person name="Chao Y."/>
            <person name="Chu M."/>
            <person name="Cheng C."/>
            <person name="Hour A."/>
            <person name="Lee P."/>
            <person name="Lin S."/>
            <person name="Lin Y."/>
            <person name="Liou J."/>
            <person name="Liu S."/>
            <person name="Hsing Y."/>
            <person name="Raghuvanshi S."/>
            <person name="Mohanty A."/>
            <person name="Bharti A.K."/>
            <person name="Gaur A."/>
            <person name="Gupta V."/>
            <person name="Kumar D."/>
            <person name="Ravi V."/>
            <person name="Vij S."/>
            <person name="Kapur A."/>
            <person name="Khurana P."/>
            <person name="Khurana P."/>
            <person name="Khurana J.P."/>
            <person name="Tyagi A.K."/>
            <person name="Gaikwad K."/>
            <person name="Singh A."/>
            <person name="Dalal V."/>
            <person name="Srivastava S."/>
            <person name="Dixit A."/>
            <person name="Pal A.K."/>
            <person name="Ghazi I.A."/>
            <person name="Yadav M."/>
            <person name="Pandit A."/>
            <person name="Bhargava A."/>
            <person name="Sureshbabu K."/>
            <person name="Batra K."/>
            <person name="Sharma T.R."/>
            <person name="Mohapatra T."/>
            <person name="Singh N.K."/>
            <person name="Messing J."/>
            <person name="Nelson A.B."/>
            <person name="Fuks G."/>
            <person name="Kavchok S."/>
            <person name="Keizer G."/>
            <person name="Linton E."/>
            <person name="Llaca V."/>
            <person name="Song R."/>
            <person name="Tanyolac B."/>
            <person name="Young S."/>
            <person name="Ho-Il K."/>
            <person name="Hahn J.H."/>
            <person name="Sangsakoo G."/>
            <person name="Vanavichit A."/>
            <person name="de Mattos Luiz.A.T."/>
            <person name="Zimmer P.D."/>
            <person name="Malone G."/>
            <person name="Dellagostin O."/>
            <person name="de Oliveira A.C."/>
            <person name="Bevan M."/>
            <person name="Bancroft I."/>
            <person name="Minx P."/>
            <person name="Cordum H."/>
            <person name="Wilson R."/>
            <person name="Cheng Z."/>
            <person name="Jin W."/>
            <person name="Jiang J."/>
            <person name="Leong S.A."/>
            <person name="Iwama H."/>
            <person name="Gojobori T."/>
            <person name="Itoh T."/>
            <person name="Niimura Y."/>
            <person name="Fujii Y."/>
            <person name="Habara T."/>
            <person name="Sakai H."/>
            <person name="Sato Y."/>
            <person name="Wilson G."/>
            <person name="Kumar K."/>
            <person name="McCouch S."/>
            <person name="Juretic N."/>
            <person name="Hoen D."/>
            <person name="Wright S."/>
            <person name="Bruskiewich R."/>
            <person name="Bureau T."/>
            <person name="Miyao A."/>
            <person name="Hirochika H."/>
            <person name="Nishikawa T."/>
            <person name="Kadowaki K."/>
            <person name="Sugiura M."/>
            <person name="Burr B."/>
            <person name="Sasaki T."/>
        </authorList>
    </citation>
    <scope>NUCLEOTIDE SEQUENCE [LARGE SCALE GENOMIC DNA]</scope>
    <source>
        <strain evidence="3">cv. Nipponbare</strain>
    </source>
</reference>
<name>Q9LX03_ORYSJ</name>